<dbReference type="InterPro" id="IPR037202">
    <property type="entry name" value="ESCRT_assembly_dom"/>
</dbReference>
<comment type="caution">
    <text evidence="9">The sequence shown here is derived from an EMBL/GenBank/DDBJ whole genome shotgun (WGS) entry which is preliminary data.</text>
</comment>
<dbReference type="Proteomes" id="UP001221757">
    <property type="component" value="Unassembled WGS sequence"/>
</dbReference>
<evidence type="ECO:0000313" key="10">
    <source>
        <dbReference type="Proteomes" id="UP001221757"/>
    </source>
</evidence>
<dbReference type="GO" id="GO:0000813">
    <property type="term" value="C:ESCRT I complex"/>
    <property type="evidence" value="ECO:0007669"/>
    <property type="project" value="TreeGrafter"/>
</dbReference>
<dbReference type="InterPro" id="IPR029012">
    <property type="entry name" value="Helix_hairpin_bin_sf"/>
</dbReference>
<keyword evidence="10" id="KW-1185">Reference proteome</keyword>
<organism evidence="9 10">
    <name type="scientific">Mycena rosella</name>
    <name type="common">Pink bonnet</name>
    <name type="synonym">Agaricus rosellus</name>
    <dbReference type="NCBI Taxonomy" id="1033263"/>
    <lineage>
        <taxon>Eukaryota</taxon>
        <taxon>Fungi</taxon>
        <taxon>Dikarya</taxon>
        <taxon>Basidiomycota</taxon>
        <taxon>Agaricomycotina</taxon>
        <taxon>Agaricomycetes</taxon>
        <taxon>Agaricomycetidae</taxon>
        <taxon>Agaricales</taxon>
        <taxon>Marasmiineae</taxon>
        <taxon>Mycenaceae</taxon>
        <taxon>Mycena</taxon>
    </lineage>
</organism>
<evidence type="ECO:0000256" key="2">
    <source>
        <dbReference type="ARBA" id="ARBA00007617"/>
    </source>
</evidence>
<evidence type="ECO:0000313" key="9">
    <source>
        <dbReference type="EMBL" id="KAJ7695663.1"/>
    </source>
</evidence>
<keyword evidence="3 6" id="KW-0813">Transport</keyword>
<reference evidence="9" key="1">
    <citation type="submission" date="2023-03" db="EMBL/GenBank/DDBJ databases">
        <title>Massive genome expansion in bonnet fungi (Mycena s.s.) driven by repeated elements and novel gene families across ecological guilds.</title>
        <authorList>
            <consortium name="Lawrence Berkeley National Laboratory"/>
            <person name="Harder C.B."/>
            <person name="Miyauchi S."/>
            <person name="Viragh M."/>
            <person name="Kuo A."/>
            <person name="Thoen E."/>
            <person name="Andreopoulos B."/>
            <person name="Lu D."/>
            <person name="Skrede I."/>
            <person name="Drula E."/>
            <person name="Henrissat B."/>
            <person name="Morin E."/>
            <person name="Kohler A."/>
            <person name="Barry K."/>
            <person name="LaButti K."/>
            <person name="Morin E."/>
            <person name="Salamov A."/>
            <person name="Lipzen A."/>
            <person name="Mereny Z."/>
            <person name="Hegedus B."/>
            <person name="Baldrian P."/>
            <person name="Stursova M."/>
            <person name="Weitz H."/>
            <person name="Taylor A."/>
            <person name="Grigoriev I.V."/>
            <person name="Nagy L.G."/>
            <person name="Martin F."/>
            <person name="Kauserud H."/>
        </authorList>
    </citation>
    <scope>NUCLEOTIDE SEQUENCE</scope>
    <source>
        <strain evidence="9">CBHHK067</strain>
    </source>
</reference>
<feature type="domain" description="VPS37 C-terminal" evidence="8">
    <location>
        <begin position="86"/>
        <end position="188"/>
    </location>
</feature>
<evidence type="ECO:0000256" key="4">
    <source>
        <dbReference type="ARBA" id="ARBA00022753"/>
    </source>
</evidence>
<name>A0AAD7DPP8_MYCRO</name>
<keyword evidence="4" id="KW-0967">Endosome</keyword>
<dbReference type="AlphaFoldDB" id="A0AAD7DPP8"/>
<gene>
    <name evidence="9" type="ORF">B0H17DRAFT_1055092</name>
</gene>
<dbReference type="GO" id="GO:0006612">
    <property type="term" value="P:protein targeting to membrane"/>
    <property type="evidence" value="ECO:0007669"/>
    <property type="project" value="TreeGrafter"/>
</dbReference>
<keyword evidence="5 6" id="KW-0653">Protein transport</keyword>
<accession>A0AAD7DPP8</accession>
<dbReference type="Gene3D" id="1.10.287.660">
    <property type="entry name" value="Helix hairpin bin"/>
    <property type="match status" value="1"/>
</dbReference>
<dbReference type="PROSITE" id="PS51314">
    <property type="entry name" value="VPS37_C"/>
    <property type="match status" value="1"/>
</dbReference>
<evidence type="ECO:0000259" key="8">
    <source>
        <dbReference type="PROSITE" id="PS51314"/>
    </source>
</evidence>
<dbReference type="PANTHER" id="PTHR13678">
    <property type="entry name" value="VACUOLAR PROTEIN SORTING-ASSOCIATED PROTEIN 37"/>
    <property type="match status" value="1"/>
</dbReference>
<proteinExistence type="inferred from homology"/>
<dbReference type="GO" id="GO:0043162">
    <property type="term" value="P:ubiquitin-dependent protein catabolic process via the multivesicular body sorting pathway"/>
    <property type="evidence" value="ECO:0007669"/>
    <property type="project" value="TreeGrafter"/>
</dbReference>
<dbReference type="SUPFAM" id="SSF140111">
    <property type="entry name" value="Endosomal sorting complex assembly domain"/>
    <property type="match status" value="1"/>
</dbReference>
<dbReference type="Pfam" id="PF07200">
    <property type="entry name" value="Mod_r"/>
    <property type="match status" value="1"/>
</dbReference>
<protein>
    <recommendedName>
        <fullName evidence="8">VPS37 C-terminal domain-containing protein</fullName>
    </recommendedName>
</protein>
<feature type="region of interest" description="Disordered" evidence="7">
    <location>
        <begin position="134"/>
        <end position="153"/>
    </location>
</feature>
<dbReference type="GO" id="GO:0006623">
    <property type="term" value="P:protein targeting to vacuole"/>
    <property type="evidence" value="ECO:0007669"/>
    <property type="project" value="TreeGrafter"/>
</dbReference>
<evidence type="ECO:0000256" key="5">
    <source>
        <dbReference type="ARBA" id="ARBA00022927"/>
    </source>
</evidence>
<evidence type="ECO:0000256" key="1">
    <source>
        <dbReference type="ARBA" id="ARBA00004177"/>
    </source>
</evidence>
<evidence type="ECO:0000256" key="3">
    <source>
        <dbReference type="ARBA" id="ARBA00022448"/>
    </source>
</evidence>
<dbReference type="EMBL" id="JARKIE010000037">
    <property type="protein sequence ID" value="KAJ7695663.1"/>
    <property type="molecule type" value="Genomic_DNA"/>
</dbReference>
<dbReference type="PANTHER" id="PTHR13678:SF2">
    <property type="entry name" value="VACUOLAR PROTEIN SORTING-ASSOCIATED PROTEIN 37A"/>
    <property type="match status" value="1"/>
</dbReference>
<evidence type="ECO:0000256" key="6">
    <source>
        <dbReference type="PROSITE-ProRule" id="PRU00646"/>
    </source>
</evidence>
<comment type="subcellular location">
    <subcellularLocation>
        <location evidence="1">Endosome</location>
    </subcellularLocation>
</comment>
<dbReference type="InterPro" id="IPR009851">
    <property type="entry name" value="Mod_r"/>
</dbReference>
<sequence length="188" mass="21638">MSTALLNDFPELADLSREDMEDLLNDPVYFQAIFHSLSRVKAMYQSQAELGMANESIAKHNLALQEPLYRLRAETQEAFDDAKNLEARWKDVDREQREVYQRFSPQFLLMRLKHSKTAQEDASEALVSVFVQQSSTSGGGSGTGTPNGAPGKEIDDFVREFKDLRKTYHKRVMWEDRWSSGLVNWRDD</sequence>
<evidence type="ECO:0000256" key="7">
    <source>
        <dbReference type="SAM" id="MobiDB-lite"/>
    </source>
</evidence>
<comment type="similarity">
    <text evidence="2">Belongs to the VPS37 family.</text>
</comment>